<evidence type="ECO:0000313" key="9">
    <source>
        <dbReference type="EMBL" id="AZN72998.1"/>
    </source>
</evidence>
<keyword evidence="5 7" id="KW-1133">Transmembrane helix</keyword>
<dbReference type="RefSeq" id="WP_126011460.1">
    <property type="nucleotide sequence ID" value="NZ_CP032509.1"/>
</dbReference>
<accession>A0A3S9B7Q4</accession>
<keyword evidence="3 7" id="KW-0997">Cell inner membrane</keyword>
<evidence type="ECO:0000256" key="1">
    <source>
        <dbReference type="ARBA" id="ARBA00004429"/>
    </source>
</evidence>
<comment type="caution">
    <text evidence="7">Lacks conserved residue(s) required for the propagation of feature annotation.</text>
</comment>
<dbReference type="GO" id="GO:0005886">
    <property type="term" value="C:plasma membrane"/>
    <property type="evidence" value="ECO:0007669"/>
    <property type="project" value="UniProtKB-SubCell"/>
</dbReference>
<comment type="function">
    <text evidence="7">Part of the tripartite ATP-independent periplasmic (TRAP) transport system.</text>
</comment>
<feature type="transmembrane region" description="Helical" evidence="7">
    <location>
        <begin position="334"/>
        <end position="351"/>
    </location>
</feature>
<comment type="subunit">
    <text evidence="7">The complex comprises the extracytoplasmic solute receptor protein and the two transmembrane proteins.</text>
</comment>
<dbReference type="EMBL" id="CP032509">
    <property type="protein sequence ID" value="AZN72998.1"/>
    <property type="molecule type" value="Genomic_DNA"/>
</dbReference>
<dbReference type="InterPro" id="IPR004681">
    <property type="entry name" value="TRAP_DctM"/>
</dbReference>
<feature type="domain" description="TRAP C4-dicarboxylate transport system permease DctM subunit" evidence="8">
    <location>
        <begin position="6"/>
        <end position="412"/>
    </location>
</feature>
<evidence type="ECO:0000313" key="10">
    <source>
        <dbReference type="Proteomes" id="UP000268192"/>
    </source>
</evidence>
<keyword evidence="7" id="KW-0813">Transport</keyword>
<feature type="transmembrane region" description="Helical" evidence="7">
    <location>
        <begin position="391"/>
        <end position="412"/>
    </location>
</feature>
<feature type="transmembrane region" description="Helical" evidence="7">
    <location>
        <begin position="212"/>
        <end position="233"/>
    </location>
</feature>
<feature type="transmembrane region" description="Helical" evidence="7">
    <location>
        <begin position="45"/>
        <end position="67"/>
    </location>
</feature>
<dbReference type="AlphaFoldDB" id="A0A3S9B7Q4"/>
<dbReference type="NCBIfam" id="TIGR00786">
    <property type="entry name" value="dctM"/>
    <property type="match status" value="1"/>
</dbReference>
<organism evidence="9 10">
    <name type="scientific">Georhizobium profundi</name>
    <dbReference type="NCBI Taxonomy" id="2341112"/>
    <lineage>
        <taxon>Bacteria</taxon>
        <taxon>Pseudomonadati</taxon>
        <taxon>Pseudomonadota</taxon>
        <taxon>Alphaproteobacteria</taxon>
        <taxon>Hyphomicrobiales</taxon>
        <taxon>Rhizobiaceae</taxon>
        <taxon>Georhizobium</taxon>
    </lineage>
</organism>
<evidence type="ECO:0000259" key="8">
    <source>
        <dbReference type="Pfam" id="PF06808"/>
    </source>
</evidence>
<dbReference type="PIRSF" id="PIRSF006066">
    <property type="entry name" value="HI0050"/>
    <property type="match status" value="1"/>
</dbReference>
<feature type="transmembrane region" description="Helical" evidence="7">
    <location>
        <begin position="276"/>
        <end position="292"/>
    </location>
</feature>
<evidence type="ECO:0000256" key="2">
    <source>
        <dbReference type="ARBA" id="ARBA00022475"/>
    </source>
</evidence>
<keyword evidence="4 7" id="KW-0812">Transmembrane</keyword>
<dbReference type="KEGG" id="abaw:D5400_18415"/>
<dbReference type="InterPro" id="IPR010656">
    <property type="entry name" value="DctM"/>
</dbReference>
<feature type="transmembrane region" description="Helical" evidence="7">
    <location>
        <begin position="132"/>
        <end position="156"/>
    </location>
</feature>
<gene>
    <name evidence="9" type="ORF">D5400_18415</name>
</gene>
<feature type="transmembrane region" description="Helical" evidence="7">
    <location>
        <begin position="357"/>
        <end position="379"/>
    </location>
</feature>
<dbReference type="PANTHER" id="PTHR33362">
    <property type="entry name" value="SIALIC ACID TRAP TRANSPORTER PERMEASE PROTEIN SIAT-RELATED"/>
    <property type="match status" value="1"/>
</dbReference>
<dbReference type="GO" id="GO:0022857">
    <property type="term" value="F:transmembrane transporter activity"/>
    <property type="evidence" value="ECO:0007669"/>
    <property type="project" value="UniProtKB-UniRule"/>
</dbReference>
<evidence type="ECO:0000256" key="4">
    <source>
        <dbReference type="ARBA" id="ARBA00022692"/>
    </source>
</evidence>
<comment type="subcellular location">
    <subcellularLocation>
        <location evidence="1 7">Cell inner membrane</location>
        <topology evidence="1 7">Multi-pass membrane protein</topology>
    </subcellularLocation>
</comment>
<comment type="similarity">
    <text evidence="7">Belongs to the TRAP transporter large permease family.</text>
</comment>
<evidence type="ECO:0000256" key="3">
    <source>
        <dbReference type="ARBA" id="ARBA00022519"/>
    </source>
</evidence>
<feature type="transmembrane region" description="Helical" evidence="7">
    <location>
        <begin position="6"/>
        <end position="33"/>
    </location>
</feature>
<dbReference type="Pfam" id="PF06808">
    <property type="entry name" value="DctM"/>
    <property type="match status" value="1"/>
</dbReference>
<dbReference type="PANTHER" id="PTHR33362:SF3">
    <property type="entry name" value="SIALIC ACID TRAP TRANSPORTER PERMEASE PROTEIN SIAT"/>
    <property type="match status" value="1"/>
</dbReference>
<keyword evidence="10" id="KW-1185">Reference proteome</keyword>
<evidence type="ECO:0000256" key="7">
    <source>
        <dbReference type="RuleBase" id="RU369079"/>
    </source>
</evidence>
<evidence type="ECO:0000256" key="5">
    <source>
        <dbReference type="ARBA" id="ARBA00022989"/>
    </source>
</evidence>
<sequence length="425" mass="45191">MGFIVVIAFLALFMMGFPVVYAILLPSIAYVLIEGLPLGLLAQRVTYALDSFPLVAVPLFIFVGNLMNLSGITDRIFRFAYTLVGRIPGGLAQVNVFGSLVFSGMSGAALADIGGLGRIEIDAMKKRGFDPAFAGAVTGASATLGPIFPPSIPLIVYGSVTSVSIVQLLVAGIMPAILCTFLLMLTVFIVATRHRHPRAERWPTAGEAIMSFLPALPAIAAPALMIAGMTYGAFTPTEAAAMTAVYVILISALLYRELTLQHLWTSAILTARSSSAILIIVAAAALFGWILAVEQIPQTFAAALLTLSSDPIMLLIIANLIFFIAGMFLDSTTATLLLVPIIAPPLVMAGVDPVQLGIVTIFNLMLGLLTPPMGLSLFLVADIAKVSIRQLLKALLPFYIPLLTTLAILTFAKDFTLWLPRMIAQ</sequence>
<keyword evidence="6 7" id="KW-0472">Membrane</keyword>
<reference evidence="9 10" key="1">
    <citation type="submission" date="2018-09" db="EMBL/GenBank/DDBJ databases">
        <title>Marinorhizobium profundi gen. nov., sp. nov., isolated from a deep-sea sediment sample from the New Britain Trench and proposal of Marinorhizobiaceae fam. nov. in the order Rhizobiales of the class Alphaproteobacteria.</title>
        <authorList>
            <person name="Cao J."/>
        </authorList>
    </citation>
    <scope>NUCLEOTIDE SEQUENCE [LARGE SCALE GENOMIC DNA]</scope>
    <source>
        <strain evidence="9 10">WS11</strain>
    </source>
</reference>
<evidence type="ECO:0000256" key="6">
    <source>
        <dbReference type="ARBA" id="ARBA00023136"/>
    </source>
</evidence>
<feature type="transmembrane region" description="Helical" evidence="7">
    <location>
        <begin position="168"/>
        <end position="191"/>
    </location>
</feature>
<dbReference type="OrthoDB" id="7374726at2"/>
<name>A0A3S9B7Q4_9HYPH</name>
<dbReference type="Proteomes" id="UP000268192">
    <property type="component" value="Chromosome"/>
</dbReference>
<proteinExistence type="inferred from homology"/>
<feature type="transmembrane region" description="Helical" evidence="7">
    <location>
        <begin position="239"/>
        <end position="255"/>
    </location>
</feature>
<protein>
    <recommendedName>
        <fullName evidence="7">TRAP transporter large permease protein</fullName>
    </recommendedName>
</protein>
<keyword evidence="2" id="KW-1003">Cell membrane</keyword>